<accession>A0A133UNI9</accession>
<comment type="caution">
    <text evidence="1">The sequence shown here is derived from an EMBL/GenBank/DDBJ whole genome shotgun (WGS) entry which is preliminary data.</text>
</comment>
<dbReference type="EMBL" id="LHXO01000008">
    <property type="protein sequence ID" value="KXA95707.1"/>
    <property type="molecule type" value="Genomic_DNA"/>
</dbReference>
<evidence type="ECO:0000313" key="1">
    <source>
        <dbReference type="EMBL" id="KXA95707.1"/>
    </source>
</evidence>
<gene>
    <name evidence="1" type="ORF">AKJ65_01090</name>
</gene>
<name>A0A133UNI9_9EURY</name>
<proteinExistence type="predicted"/>
<dbReference type="Proteomes" id="UP000070284">
    <property type="component" value="Unassembled WGS sequence"/>
</dbReference>
<dbReference type="AlphaFoldDB" id="A0A133UNI9"/>
<organism evidence="1 2">
    <name type="scientific">candidate division MSBL1 archaeon SCGC-AAA259E19</name>
    <dbReference type="NCBI Taxonomy" id="1698264"/>
    <lineage>
        <taxon>Archaea</taxon>
        <taxon>Methanobacteriati</taxon>
        <taxon>Methanobacteriota</taxon>
        <taxon>candidate division MSBL1</taxon>
    </lineage>
</organism>
<evidence type="ECO:0000313" key="2">
    <source>
        <dbReference type="Proteomes" id="UP000070284"/>
    </source>
</evidence>
<reference evidence="1 2" key="1">
    <citation type="journal article" date="2016" name="Sci. Rep.">
        <title>Metabolic traits of an uncultured archaeal lineage -MSBL1- from brine pools of the Red Sea.</title>
        <authorList>
            <person name="Mwirichia R."/>
            <person name="Alam I."/>
            <person name="Rashid M."/>
            <person name="Vinu M."/>
            <person name="Ba-Alawi W."/>
            <person name="Anthony Kamau A."/>
            <person name="Kamanda Ngugi D."/>
            <person name="Goker M."/>
            <person name="Klenk H.P."/>
            <person name="Bajic V."/>
            <person name="Stingl U."/>
        </authorList>
    </citation>
    <scope>NUCLEOTIDE SEQUENCE [LARGE SCALE GENOMIC DNA]</scope>
    <source>
        <strain evidence="1">SCGC-AAA259E19</strain>
    </source>
</reference>
<keyword evidence="2" id="KW-1185">Reference proteome</keyword>
<protein>
    <submittedName>
        <fullName evidence="1">Uncharacterized protein</fullName>
    </submittedName>
</protein>
<sequence>MNDSEGKTLRDILSTVRPYLAFPSDLEESVEEISKDSSDLEEFEKGLIDLISKEKHPSKKADFRIFLNELRRR</sequence>